<name>A0A1M7E5A5_9RHOB</name>
<dbReference type="EMBL" id="FRCB01000003">
    <property type="protein sequence ID" value="SHL86932.1"/>
    <property type="molecule type" value="Genomic_DNA"/>
</dbReference>
<dbReference type="InterPro" id="IPR036873">
    <property type="entry name" value="Rhodanese-like_dom_sf"/>
</dbReference>
<dbReference type="SUPFAM" id="SSF52821">
    <property type="entry name" value="Rhodanese/Cell cycle control phosphatase"/>
    <property type="match status" value="1"/>
</dbReference>
<dbReference type="PANTHER" id="PTHR30401:SF0">
    <property type="entry name" value="TRNA 2-SELENOURIDINE SYNTHASE"/>
    <property type="match status" value="1"/>
</dbReference>
<protein>
    <submittedName>
        <fullName evidence="3">tRNA 2-selenouridine synthase</fullName>
    </submittedName>
</protein>
<dbReference type="GO" id="GO:0002098">
    <property type="term" value="P:tRNA wobble uridine modification"/>
    <property type="evidence" value="ECO:0007669"/>
    <property type="project" value="InterPro"/>
</dbReference>
<dbReference type="InterPro" id="IPR001763">
    <property type="entry name" value="Rhodanese-like_dom"/>
</dbReference>
<dbReference type="NCBIfam" id="TIGR03167">
    <property type="entry name" value="tRNA_sel_U_synt"/>
    <property type="match status" value="1"/>
</dbReference>
<dbReference type="Proteomes" id="UP000322545">
    <property type="component" value="Unassembled WGS sequence"/>
</dbReference>
<dbReference type="Pfam" id="PF26341">
    <property type="entry name" value="AAA_SelU"/>
    <property type="match status" value="1"/>
</dbReference>
<feature type="domain" description="Rhodanese" evidence="2">
    <location>
        <begin position="21"/>
        <end position="138"/>
    </location>
</feature>
<dbReference type="InterPro" id="IPR017582">
    <property type="entry name" value="SelU"/>
</dbReference>
<dbReference type="GO" id="GO:0004792">
    <property type="term" value="F:thiosulfate-cyanide sulfurtransferase activity"/>
    <property type="evidence" value="ECO:0007669"/>
    <property type="project" value="InterPro"/>
</dbReference>
<dbReference type="SMART" id="SM00450">
    <property type="entry name" value="RHOD"/>
    <property type="match status" value="1"/>
</dbReference>
<evidence type="ECO:0000313" key="4">
    <source>
        <dbReference type="Proteomes" id="UP000322545"/>
    </source>
</evidence>
<dbReference type="PROSITE" id="PS50206">
    <property type="entry name" value="RHODANESE_3"/>
    <property type="match status" value="1"/>
</dbReference>
<evidence type="ECO:0000313" key="3">
    <source>
        <dbReference type="EMBL" id="SHL86932.1"/>
    </source>
</evidence>
<dbReference type="NCBIfam" id="NF008752">
    <property type="entry name" value="PRK11784.1-4"/>
    <property type="match status" value="1"/>
</dbReference>
<evidence type="ECO:0000256" key="1">
    <source>
        <dbReference type="ARBA" id="ARBA00023266"/>
    </source>
</evidence>
<organism evidence="3 4">
    <name type="scientific">Roseovarius litoreus</name>
    <dbReference type="NCBI Taxonomy" id="1155722"/>
    <lineage>
        <taxon>Bacteria</taxon>
        <taxon>Pseudomonadati</taxon>
        <taxon>Pseudomonadota</taxon>
        <taxon>Alphaproteobacteria</taxon>
        <taxon>Rhodobacterales</taxon>
        <taxon>Roseobacteraceae</taxon>
        <taxon>Roseovarius</taxon>
    </lineage>
</organism>
<dbReference type="Gene3D" id="3.40.250.10">
    <property type="entry name" value="Rhodanese-like domain"/>
    <property type="match status" value="1"/>
</dbReference>
<keyword evidence="4" id="KW-1185">Reference proteome</keyword>
<dbReference type="InterPro" id="IPR001307">
    <property type="entry name" value="Thiosulphate_STrfase_CS"/>
</dbReference>
<evidence type="ECO:0000259" key="2">
    <source>
        <dbReference type="PROSITE" id="PS50206"/>
    </source>
</evidence>
<gene>
    <name evidence="3" type="ORF">SAMN05443432_103208</name>
</gene>
<sequence length="361" mass="39455">MRDMKFELPDLCALHDLSVDTIIDARSPAEYAEDHLPGAINLPSLSDDQRAEVGTIYVQEDRFRARKIGAAHVARNVAGYLEGPLADKPGNWRPLVYCWRGGQRSGAFATILQQIGWRVQVIDGGYRAYRRLVVDMLYEQPLGLRPLLLDGNTGTAKTRLLALLAERGWQVIDLEGLANHRGSALGDMPGGQPTQKLFEGRLAQALAGLDPQRPVVIEAESNKVGHRIVPPSLWQSMRAAPSVEISAPSAARAAFLASAYADISATPDQLCHQLDLLRPIRGHALVDAWQRLAAQGAFTDLAHALITEHYDPAYAKARQRNDVSTTHRVAVNDLDDAALISALPRIEAALMRAADPEAVRL</sequence>
<reference evidence="3 4" key="1">
    <citation type="submission" date="2016-11" db="EMBL/GenBank/DDBJ databases">
        <authorList>
            <person name="Varghese N."/>
            <person name="Submissions S."/>
        </authorList>
    </citation>
    <scope>NUCLEOTIDE SEQUENCE [LARGE SCALE GENOMIC DNA]</scope>
    <source>
        <strain evidence="3 4">DSM 28249</strain>
    </source>
</reference>
<proteinExistence type="predicted"/>
<dbReference type="NCBIfam" id="NF008750">
    <property type="entry name" value="PRK11784.1-2"/>
    <property type="match status" value="1"/>
</dbReference>
<accession>A0A1M7E5A5</accession>
<dbReference type="PROSITE" id="PS00380">
    <property type="entry name" value="RHODANESE_1"/>
    <property type="match status" value="1"/>
</dbReference>
<dbReference type="AlphaFoldDB" id="A0A1M7E5A5"/>
<dbReference type="Pfam" id="PF00581">
    <property type="entry name" value="Rhodanese"/>
    <property type="match status" value="1"/>
</dbReference>
<dbReference type="InterPro" id="IPR058840">
    <property type="entry name" value="AAA_SelU"/>
</dbReference>
<dbReference type="PANTHER" id="PTHR30401">
    <property type="entry name" value="TRNA 2-SELENOURIDINE SYNTHASE"/>
    <property type="match status" value="1"/>
</dbReference>
<keyword evidence="1" id="KW-0711">Selenium</keyword>
<dbReference type="GO" id="GO:0043828">
    <property type="term" value="F:tRNA 2-selenouridine synthase activity"/>
    <property type="evidence" value="ECO:0007669"/>
    <property type="project" value="InterPro"/>
</dbReference>